<keyword evidence="10" id="KW-0067">ATP-binding</keyword>
<evidence type="ECO:0000256" key="11">
    <source>
        <dbReference type="ARBA" id="ARBA00023102"/>
    </source>
</evidence>
<accession>A0A0V8LXU2</accession>
<evidence type="ECO:0000256" key="10">
    <source>
        <dbReference type="ARBA" id="ARBA00022840"/>
    </source>
</evidence>
<evidence type="ECO:0000256" key="5">
    <source>
        <dbReference type="ARBA" id="ARBA00022490"/>
    </source>
</evidence>
<dbReference type="EMBL" id="JGYD01000026">
    <property type="protein sequence ID" value="KSV16360.1"/>
    <property type="molecule type" value="Genomic_DNA"/>
</dbReference>
<dbReference type="GO" id="GO:0005524">
    <property type="term" value="F:ATP binding"/>
    <property type="evidence" value="ECO:0007669"/>
    <property type="project" value="UniProtKB-KW"/>
</dbReference>
<dbReference type="GO" id="GO:0000105">
    <property type="term" value="P:L-histidine biosynthetic process"/>
    <property type="evidence" value="ECO:0007669"/>
    <property type="project" value="UniProtKB-UniRule"/>
</dbReference>
<dbReference type="NCBIfam" id="TIGR00070">
    <property type="entry name" value="hisG"/>
    <property type="match status" value="2"/>
</dbReference>
<dbReference type="PATRIC" id="fig|61435.5.peg.756"/>
<dbReference type="EC" id="2.4.2.17" evidence="4 13"/>
<evidence type="ECO:0000313" key="15">
    <source>
        <dbReference type="EMBL" id="KSV16360.1"/>
    </source>
</evidence>
<dbReference type="PANTHER" id="PTHR21403">
    <property type="entry name" value="ATP PHOSPHORIBOSYLTRANSFERASE ATP-PRTASE"/>
    <property type="match status" value="1"/>
</dbReference>
<dbReference type="PANTHER" id="PTHR21403:SF10">
    <property type="entry name" value="ATP PHOSPHORIBOSYLTRANSFERASE"/>
    <property type="match status" value="1"/>
</dbReference>
<comment type="caution">
    <text evidence="15">The sequence shown here is derived from an EMBL/GenBank/DDBJ whole genome shotgun (WGS) entry which is preliminary data.</text>
</comment>
<dbReference type="InterPro" id="IPR013820">
    <property type="entry name" value="ATP_PRibTrfase_cat"/>
</dbReference>
<gene>
    <name evidence="15" type="ORF">DA01_03770</name>
</gene>
<keyword evidence="7 15" id="KW-0328">Glycosyltransferase</keyword>
<comment type="pathway">
    <text evidence="3">Amino-acid biosynthesis; L-histidine biosynthesis; L-histidine from 5-phospho-alpha-D-ribose 1-diphosphate: step 1/9.</text>
</comment>
<evidence type="ECO:0000259" key="14">
    <source>
        <dbReference type="Pfam" id="PF01634"/>
    </source>
</evidence>
<evidence type="ECO:0000256" key="2">
    <source>
        <dbReference type="ARBA" id="ARBA00004496"/>
    </source>
</evidence>
<dbReference type="SUPFAM" id="SSF53850">
    <property type="entry name" value="Periplasmic binding protein-like II"/>
    <property type="match status" value="2"/>
</dbReference>
<name>A0A0V8LXU2_9CHLR</name>
<feature type="domain" description="ATP phosphoribosyltransferase catalytic" evidence="14">
    <location>
        <begin position="296"/>
        <end position="463"/>
    </location>
</feature>
<organism evidence="15 16">
    <name type="scientific">Dehalococcoides mccartyi</name>
    <dbReference type="NCBI Taxonomy" id="61435"/>
    <lineage>
        <taxon>Bacteria</taxon>
        <taxon>Bacillati</taxon>
        <taxon>Chloroflexota</taxon>
        <taxon>Dehalococcoidia</taxon>
        <taxon>Dehalococcoidales</taxon>
        <taxon>Dehalococcoidaceae</taxon>
        <taxon>Dehalococcoides</taxon>
    </lineage>
</organism>
<proteinExistence type="predicted"/>
<keyword evidence="8 15" id="KW-0808">Transferase</keyword>
<comment type="function">
    <text evidence="12">Catalyzes the condensation of ATP and 5-phosphoribose 1-diphosphate to form N'-(5'-phosphoribosyl)-ATP (PR-ATP). Has a crucial role in the pathway because the rate of histidine biosynthesis seems to be controlled primarily by regulation of HisG enzymatic activity.</text>
</comment>
<protein>
    <recommendedName>
        <fullName evidence="4 13">ATP phosphoribosyltransferase</fullName>
        <ecNumber evidence="4 13">2.4.2.17</ecNumber>
    </recommendedName>
</protein>
<evidence type="ECO:0000256" key="9">
    <source>
        <dbReference type="ARBA" id="ARBA00022741"/>
    </source>
</evidence>
<sequence length="468" mass="51573">MLRVALPKGRLLGDTKALLEKSQWGFDGYVDKAKIYCFKSVSNPEMSAKIFHEKDIPIQLAIGNYDLGVCGADWLTELTSRYPSSSIVKLKNLGYGHGALYAATAVNSPYDSLAALSACSTRIRIASEYPNIAEAFAMQLRLKNFSIFPLWGSAEAYPPDTAEVVILPRKSEADLAKKNLRSIAKVLDFKAYLIANSQSLEEKDLSGAISSVMANISRYVEPKAEDIKIEPVNGCQPSFLDMPDDTVRLALPDGHQQPHVRKILDAAGIAIEDYPSATGNHRPAFGINGIAVKVIRPQDMPIQVANGNFDLAITGRDWLTDHLYQFPTSPVKELLDLKYGWVKLVAVVHNDVPVSNLDELKDYCGSREMRIASEYTNISDFYARSNHLGHYRIVPTWGATEAFLPEDADMLVENTETGGTIARHNLKIIDTLFESTACVIANYQSVVSAAKSERINTVISMLKKALEA</sequence>
<dbReference type="Proteomes" id="UP000053577">
    <property type="component" value="Unassembled WGS sequence"/>
</dbReference>
<dbReference type="RefSeq" id="WP_058292776.1">
    <property type="nucleotide sequence ID" value="NZ_JGYD01000026.1"/>
</dbReference>
<evidence type="ECO:0000256" key="1">
    <source>
        <dbReference type="ARBA" id="ARBA00000915"/>
    </source>
</evidence>
<keyword evidence="11" id="KW-0368">Histidine biosynthesis</keyword>
<keyword evidence="9" id="KW-0547">Nucleotide-binding</keyword>
<evidence type="ECO:0000256" key="8">
    <source>
        <dbReference type="ARBA" id="ARBA00022679"/>
    </source>
</evidence>
<evidence type="ECO:0000256" key="7">
    <source>
        <dbReference type="ARBA" id="ARBA00022676"/>
    </source>
</evidence>
<dbReference type="Pfam" id="PF01634">
    <property type="entry name" value="HisG"/>
    <property type="match status" value="2"/>
</dbReference>
<dbReference type="OrthoDB" id="9801867at2"/>
<comment type="subcellular location">
    <subcellularLocation>
        <location evidence="2">Cytoplasm</location>
    </subcellularLocation>
</comment>
<evidence type="ECO:0000256" key="6">
    <source>
        <dbReference type="ARBA" id="ARBA00022605"/>
    </source>
</evidence>
<evidence type="ECO:0000256" key="3">
    <source>
        <dbReference type="ARBA" id="ARBA00004667"/>
    </source>
</evidence>
<dbReference type="GO" id="GO:0005737">
    <property type="term" value="C:cytoplasm"/>
    <property type="evidence" value="ECO:0007669"/>
    <property type="project" value="UniProtKB-SubCell"/>
</dbReference>
<reference evidence="15 16" key="1">
    <citation type="journal article" date="2015" name="Sci. Rep.">
        <title>A comparative genomics and reductive dehalogenase gene transcription study of two chloroethene-respiring bacteria, Dehalococcoides mccartyi strains MB and 11a.</title>
        <authorList>
            <person name="Low A."/>
            <person name="Shen Z."/>
            <person name="Cheng D."/>
            <person name="Rogers M.J."/>
            <person name="Lee P.K."/>
            <person name="He J."/>
        </authorList>
    </citation>
    <scope>NUCLEOTIDE SEQUENCE [LARGE SCALE GENOMIC DNA]</scope>
    <source>
        <strain evidence="15 16">MB</strain>
    </source>
</reference>
<evidence type="ECO:0000313" key="16">
    <source>
        <dbReference type="Proteomes" id="UP000053577"/>
    </source>
</evidence>
<keyword evidence="5" id="KW-0963">Cytoplasm</keyword>
<keyword evidence="6" id="KW-0028">Amino-acid biosynthesis</keyword>
<dbReference type="eggNOG" id="COG0040">
    <property type="taxonomic scope" value="Bacteria"/>
</dbReference>
<evidence type="ECO:0000256" key="13">
    <source>
        <dbReference type="NCBIfam" id="TIGR00070"/>
    </source>
</evidence>
<dbReference type="AlphaFoldDB" id="A0A0V8LXU2"/>
<dbReference type="UniPathway" id="UPA00031">
    <property type="reaction ID" value="UER00006"/>
</dbReference>
<feature type="domain" description="ATP phosphoribosyltransferase catalytic" evidence="14">
    <location>
        <begin position="53"/>
        <end position="216"/>
    </location>
</feature>
<dbReference type="Gene3D" id="3.40.190.10">
    <property type="entry name" value="Periplasmic binding protein-like II"/>
    <property type="match status" value="4"/>
</dbReference>
<dbReference type="InterPro" id="IPR001348">
    <property type="entry name" value="ATP_PRibTrfase_HisG"/>
</dbReference>
<comment type="catalytic activity">
    <reaction evidence="1">
        <text>1-(5-phospho-beta-D-ribosyl)-ATP + diphosphate = 5-phospho-alpha-D-ribose 1-diphosphate + ATP</text>
        <dbReference type="Rhea" id="RHEA:18473"/>
        <dbReference type="ChEBI" id="CHEBI:30616"/>
        <dbReference type="ChEBI" id="CHEBI:33019"/>
        <dbReference type="ChEBI" id="CHEBI:58017"/>
        <dbReference type="ChEBI" id="CHEBI:73183"/>
        <dbReference type="EC" id="2.4.2.17"/>
    </reaction>
</comment>
<evidence type="ECO:0000256" key="4">
    <source>
        <dbReference type="ARBA" id="ARBA00011946"/>
    </source>
</evidence>
<evidence type="ECO:0000256" key="12">
    <source>
        <dbReference type="ARBA" id="ARBA00024861"/>
    </source>
</evidence>
<dbReference type="GO" id="GO:0003879">
    <property type="term" value="F:ATP phosphoribosyltransferase activity"/>
    <property type="evidence" value="ECO:0007669"/>
    <property type="project" value="UniProtKB-UniRule"/>
</dbReference>